<organism evidence="13 14">
    <name type="scientific">Exiguobacterium indicum</name>
    <dbReference type="NCBI Taxonomy" id="296995"/>
    <lineage>
        <taxon>Bacteria</taxon>
        <taxon>Bacillati</taxon>
        <taxon>Bacillota</taxon>
        <taxon>Bacilli</taxon>
        <taxon>Bacillales</taxon>
        <taxon>Bacillales Family XII. Incertae Sedis</taxon>
        <taxon>Exiguobacterium</taxon>
    </lineage>
</organism>
<protein>
    <recommendedName>
        <fullName evidence="12">2-hydroxy-3-keto-5-methylthiopentenyl-1-phosphate phosphatase</fullName>
        <shortName evidence="12">HK-MTPenyl-1-P phosphatase</shortName>
        <ecNumber evidence="12">3.1.3.87</ecNumber>
    </recommendedName>
</protein>
<evidence type="ECO:0000256" key="3">
    <source>
        <dbReference type="ARBA" id="ARBA00009184"/>
    </source>
</evidence>
<evidence type="ECO:0000256" key="9">
    <source>
        <dbReference type="ARBA" id="ARBA00023299"/>
    </source>
</evidence>
<comment type="pathway">
    <text evidence="12">Amino-acid biosynthesis; L-methionine biosynthesis via salvage pathway; L-methionine from S-methyl-5-thio-alpha-D-ribose 1-phosphate: step 4/6.</text>
</comment>
<keyword evidence="4 12" id="KW-0028">Amino-acid biosynthesis</keyword>
<dbReference type="InterPro" id="IPR036412">
    <property type="entry name" value="HAD-like_sf"/>
</dbReference>
<evidence type="ECO:0000256" key="10">
    <source>
        <dbReference type="ARBA" id="ARBA00048138"/>
    </source>
</evidence>
<dbReference type="Gene3D" id="3.40.50.1000">
    <property type="entry name" value="HAD superfamily/HAD-like"/>
    <property type="match status" value="1"/>
</dbReference>
<evidence type="ECO:0000256" key="2">
    <source>
        <dbReference type="ARBA" id="ARBA00005135"/>
    </source>
</evidence>
<dbReference type="HAMAP" id="MF_01680">
    <property type="entry name" value="Salvage_MtnX"/>
    <property type="match status" value="1"/>
</dbReference>
<comment type="caution">
    <text evidence="13">The sequence shown here is derived from an EMBL/GenBank/DDBJ whole genome shotgun (WGS) entry which is preliminary data.</text>
</comment>
<dbReference type="NCBIfam" id="TIGR01488">
    <property type="entry name" value="HAD-SF-IB"/>
    <property type="match status" value="1"/>
</dbReference>
<keyword evidence="9" id="KW-0718">Serine biosynthesis</keyword>
<comment type="catalytic activity">
    <reaction evidence="12">
        <text>2-hydroxy-5-methylsulfanyl-3-oxopent-1-enyl phosphate + H2O = 1,2-dihydroxy-5-(methylsulfanyl)pent-1-en-3-one + phosphate</text>
        <dbReference type="Rhea" id="RHEA:14481"/>
        <dbReference type="ChEBI" id="CHEBI:15377"/>
        <dbReference type="ChEBI" id="CHEBI:43474"/>
        <dbReference type="ChEBI" id="CHEBI:49252"/>
        <dbReference type="ChEBI" id="CHEBI:59505"/>
        <dbReference type="EC" id="3.1.3.87"/>
    </reaction>
</comment>
<evidence type="ECO:0000256" key="11">
    <source>
        <dbReference type="ARBA" id="ARBA00048523"/>
    </source>
</evidence>
<keyword evidence="8 12" id="KW-0486">Methionine biosynthesis</keyword>
<dbReference type="InterPro" id="IPR017718">
    <property type="entry name" value="HAD-SF_hydro_IB_MtnX"/>
</dbReference>
<evidence type="ECO:0000256" key="5">
    <source>
        <dbReference type="ARBA" id="ARBA00022723"/>
    </source>
</evidence>
<accession>A0A0V8GF92</accession>
<gene>
    <name evidence="12 13" type="primary">mtnX</name>
    <name evidence="13" type="ORF">AS033_11480</name>
</gene>
<dbReference type="Gene3D" id="3.90.1470.20">
    <property type="match status" value="1"/>
</dbReference>
<comment type="pathway">
    <text evidence="2">Amino-acid biosynthesis; L-serine biosynthesis; L-serine from 3-phospho-D-glycerate: step 3/3.</text>
</comment>
<evidence type="ECO:0000256" key="12">
    <source>
        <dbReference type="HAMAP-Rule" id="MF_01680"/>
    </source>
</evidence>
<dbReference type="InterPro" id="IPR050582">
    <property type="entry name" value="HAD-like_SerB"/>
</dbReference>
<dbReference type="GO" id="GO:0043716">
    <property type="term" value="F:2-hydroxy-3-keto-5-methylthiopentenyl-1-phosphate phosphatase activity"/>
    <property type="evidence" value="ECO:0007669"/>
    <property type="project" value="UniProtKB-UniRule"/>
</dbReference>
<dbReference type="GO" id="GO:0019509">
    <property type="term" value="P:L-methionine salvage from methylthioadenosine"/>
    <property type="evidence" value="ECO:0007669"/>
    <property type="project" value="UniProtKB-UniRule"/>
</dbReference>
<evidence type="ECO:0000256" key="4">
    <source>
        <dbReference type="ARBA" id="ARBA00022605"/>
    </source>
</evidence>
<dbReference type="RefSeq" id="WP_058265588.1">
    <property type="nucleotide sequence ID" value="NZ_FMYN01000003.1"/>
</dbReference>
<evidence type="ECO:0000313" key="13">
    <source>
        <dbReference type="EMBL" id="KSU48940.1"/>
    </source>
</evidence>
<comment type="catalytic activity">
    <reaction evidence="11">
        <text>O-phospho-D-serine + H2O = D-serine + phosphate</text>
        <dbReference type="Rhea" id="RHEA:24873"/>
        <dbReference type="ChEBI" id="CHEBI:15377"/>
        <dbReference type="ChEBI" id="CHEBI:35247"/>
        <dbReference type="ChEBI" id="CHEBI:43474"/>
        <dbReference type="ChEBI" id="CHEBI:58680"/>
        <dbReference type="EC" id="3.1.3.3"/>
    </reaction>
</comment>
<dbReference type="OrthoDB" id="9804940at2"/>
<dbReference type="Proteomes" id="UP000053797">
    <property type="component" value="Unassembled WGS sequence"/>
</dbReference>
<dbReference type="EC" id="3.1.3.87" evidence="12"/>
<sequence>MTVRILCDFDGTVTTQDNIIALMQAFAPASDFEPLKHGVLDRTLSIQSGVGQMFSLLPSDGKTAYLDFLLERAVIRDGFSELLQYSRRQGIDFSIVSGGMDFFVEPILAPFLDQEQIYCNVADFSGPFVHIDWPNACDAHCTNGCGCCKTSVARTLRKDGDVIIVIGDSVTDFELAKQADRVYARDYLITLCEENDIAYTPFETFHDIVHDLTRAEVTT</sequence>
<dbReference type="NCBIfam" id="NF007103">
    <property type="entry name" value="PRK09552.1"/>
    <property type="match status" value="1"/>
</dbReference>
<dbReference type="PANTHER" id="PTHR43344:SF2">
    <property type="entry name" value="PHOSPHOSERINE PHOSPHATASE"/>
    <property type="match status" value="1"/>
</dbReference>
<dbReference type="UniPathway" id="UPA00904">
    <property type="reaction ID" value="UER00877"/>
</dbReference>
<evidence type="ECO:0000256" key="8">
    <source>
        <dbReference type="ARBA" id="ARBA00023167"/>
    </source>
</evidence>
<keyword evidence="6 12" id="KW-0378">Hydrolase</keyword>
<comment type="similarity">
    <text evidence="3">Belongs to the HAD-like hydrolase superfamily. SerB family.</text>
</comment>
<evidence type="ECO:0000256" key="6">
    <source>
        <dbReference type="ARBA" id="ARBA00022801"/>
    </source>
</evidence>
<evidence type="ECO:0000313" key="14">
    <source>
        <dbReference type="Proteomes" id="UP000053797"/>
    </source>
</evidence>
<dbReference type="GO" id="GO:0000287">
    <property type="term" value="F:magnesium ion binding"/>
    <property type="evidence" value="ECO:0007669"/>
    <property type="project" value="TreeGrafter"/>
</dbReference>
<dbReference type="Pfam" id="PF12710">
    <property type="entry name" value="HAD"/>
    <property type="match status" value="1"/>
</dbReference>
<dbReference type="InterPro" id="IPR006384">
    <property type="entry name" value="HAD_hydro_PyrdxlP_Pase-like"/>
</dbReference>
<evidence type="ECO:0000256" key="7">
    <source>
        <dbReference type="ARBA" id="ARBA00022842"/>
    </source>
</evidence>
<name>A0A0V8GF92_9BACL</name>
<comment type="catalytic activity">
    <reaction evidence="10">
        <text>O-phospho-L-serine + H2O = L-serine + phosphate</text>
        <dbReference type="Rhea" id="RHEA:21208"/>
        <dbReference type="ChEBI" id="CHEBI:15377"/>
        <dbReference type="ChEBI" id="CHEBI:33384"/>
        <dbReference type="ChEBI" id="CHEBI:43474"/>
        <dbReference type="ChEBI" id="CHEBI:57524"/>
        <dbReference type="EC" id="3.1.3.3"/>
    </reaction>
</comment>
<keyword evidence="7" id="KW-0460">Magnesium</keyword>
<dbReference type="AlphaFoldDB" id="A0A0V8GF92"/>
<dbReference type="NCBIfam" id="TIGR01489">
    <property type="entry name" value="DKMTPPase-SF"/>
    <property type="match status" value="1"/>
</dbReference>
<dbReference type="EMBL" id="LNQL01000003">
    <property type="protein sequence ID" value="KSU48940.1"/>
    <property type="molecule type" value="Genomic_DNA"/>
</dbReference>
<proteinExistence type="inferred from homology"/>
<dbReference type="SUPFAM" id="SSF56784">
    <property type="entry name" value="HAD-like"/>
    <property type="match status" value="1"/>
</dbReference>
<comment type="similarity">
    <text evidence="12">Belongs to the HAD-like hydrolase superfamily. MtnX family.</text>
</comment>
<dbReference type="InterPro" id="IPR023214">
    <property type="entry name" value="HAD_sf"/>
</dbReference>
<reference evidence="13 14" key="1">
    <citation type="journal article" date="2015" name="Int. J. Syst. Evol. Microbiol.">
        <title>Exiguobacterium enclense sp. nov., isolated from sediment.</title>
        <authorList>
            <person name="Dastager S.G."/>
            <person name="Mawlankar R."/>
            <person name="Sonalkar V.V."/>
            <person name="Thorat M.N."/>
            <person name="Mual P."/>
            <person name="Verma A."/>
            <person name="Krishnamurthi S."/>
            <person name="Tang S.K."/>
            <person name="Li W.J."/>
        </authorList>
    </citation>
    <scope>NUCLEOTIDE SEQUENCE [LARGE SCALE GENOMIC DNA]</scope>
    <source>
        <strain evidence="13 14">NIO-1109</strain>
    </source>
</reference>
<evidence type="ECO:0000256" key="1">
    <source>
        <dbReference type="ARBA" id="ARBA00001946"/>
    </source>
</evidence>
<dbReference type="GO" id="GO:0006564">
    <property type="term" value="P:L-serine biosynthetic process"/>
    <property type="evidence" value="ECO:0007669"/>
    <property type="project" value="UniProtKB-KW"/>
</dbReference>
<dbReference type="GO" id="GO:0036424">
    <property type="term" value="F:L-phosphoserine phosphatase activity"/>
    <property type="evidence" value="ECO:0007669"/>
    <property type="project" value="TreeGrafter"/>
</dbReference>
<dbReference type="PANTHER" id="PTHR43344">
    <property type="entry name" value="PHOSPHOSERINE PHOSPHATASE"/>
    <property type="match status" value="1"/>
</dbReference>
<dbReference type="CDD" id="cd07524">
    <property type="entry name" value="HAD_Pase"/>
    <property type="match status" value="1"/>
</dbReference>
<dbReference type="GO" id="GO:0005737">
    <property type="term" value="C:cytoplasm"/>
    <property type="evidence" value="ECO:0007669"/>
    <property type="project" value="TreeGrafter"/>
</dbReference>
<comment type="function">
    <text evidence="12">Dephosphorylates 2-hydroxy-3-keto-5-methylthiopentenyl-1-phosphate (HK-MTPenyl-1-P) yielding 1,2-dihydroxy-3-keto-5-methylthiopentene (DHK-MTPene).</text>
</comment>
<comment type="cofactor">
    <cofactor evidence="1">
        <name>Mg(2+)</name>
        <dbReference type="ChEBI" id="CHEBI:18420"/>
    </cofactor>
</comment>
<keyword evidence="5" id="KW-0479">Metal-binding</keyword>